<evidence type="ECO:0000313" key="10">
    <source>
        <dbReference type="EMBL" id="OGZ13432.1"/>
    </source>
</evidence>
<dbReference type="Proteomes" id="UP000178534">
    <property type="component" value="Unassembled WGS sequence"/>
</dbReference>
<keyword evidence="6" id="KW-0865">Zymogen</keyword>
<keyword evidence="4" id="KW-0745">Spermidine biosynthesis</keyword>
<evidence type="ECO:0000256" key="5">
    <source>
        <dbReference type="ARBA" id="ARBA00023115"/>
    </source>
</evidence>
<comment type="caution">
    <text evidence="10">The sequence shown here is derived from an EMBL/GenBank/DDBJ whole genome shotgun (WGS) entry which is preliminary data.</text>
</comment>
<keyword evidence="2" id="KW-0210">Decarboxylase</keyword>
<accession>A0A1G2DJ48</accession>
<dbReference type="AlphaFoldDB" id="A0A1G2DJ48"/>
<keyword evidence="7" id="KW-0456">Lyase</keyword>
<dbReference type="InterPro" id="IPR016067">
    <property type="entry name" value="S-AdoMet_deCO2ase_core"/>
</dbReference>
<keyword evidence="8" id="KW-0704">Schiff base</keyword>
<evidence type="ECO:0000256" key="9">
    <source>
        <dbReference type="ARBA" id="ARBA00023317"/>
    </source>
</evidence>
<dbReference type="GO" id="GO:0004014">
    <property type="term" value="F:adenosylmethionine decarboxylase activity"/>
    <property type="evidence" value="ECO:0007669"/>
    <property type="project" value="InterPro"/>
</dbReference>
<keyword evidence="9" id="KW-0670">Pyruvate</keyword>
<comment type="cofactor">
    <cofactor evidence="1">
        <name>pyruvate</name>
        <dbReference type="ChEBI" id="CHEBI:15361"/>
    </cofactor>
</comment>
<organism evidence="10 11">
    <name type="scientific">Candidatus Lloydbacteria bacterium RIFCSPLOWO2_01_FULL_50_20</name>
    <dbReference type="NCBI Taxonomy" id="1798665"/>
    <lineage>
        <taxon>Bacteria</taxon>
        <taxon>Candidatus Lloydiibacteriota</taxon>
    </lineage>
</organism>
<reference evidence="10 11" key="1">
    <citation type="journal article" date="2016" name="Nat. Commun.">
        <title>Thousands of microbial genomes shed light on interconnected biogeochemical processes in an aquifer system.</title>
        <authorList>
            <person name="Anantharaman K."/>
            <person name="Brown C.T."/>
            <person name="Hug L.A."/>
            <person name="Sharon I."/>
            <person name="Castelle C.J."/>
            <person name="Probst A.J."/>
            <person name="Thomas B.C."/>
            <person name="Singh A."/>
            <person name="Wilkins M.J."/>
            <person name="Karaoz U."/>
            <person name="Brodie E.L."/>
            <person name="Williams K.H."/>
            <person name="Hubbard S.S."/>
            <person name="Banfield J.F."/>
        </authorList>
    </citation>
    <scope>NUCLEOTIDE SEQUENCE [LARGE SCALE GENOMIC DNA]</scope>
</reference>
<dbReference type="GO" id="GO:0008295">
    <property type="term" value="P:spermidine biosynthetic process"/>
    <property type="evidence" value="ECO:0007669"/>
    <property type="project" value="UniProtKB-KW"/>
</dbReference>
<protein>
    <submittedName>
        <fullName evidence="10">Uncharacterized protein</fullName>
    </submittedName>
</protein>
<evidence type="ECO:0000313" key="11">
    <source>
        <dbReference type="Proteomes" id="UP000178534"/>
    </source>
</evidence>
<evidence type="ECO:0000256" key="6">
    <source>
        <dbReference type="ARBA" id="ARBA00023145"/>
    </source>
</evidence>
<evidence type="ECO:0000256" key="7">
    <source>
        <dbReference type="ARBA" id="ARBA00023239"/>
    </source>
</evidence>
<proteinExistence type="predicted"/>
<dbReference type="Pfam" id="PF02675">
    <property type="entry name" value="AdoMet_dc"/>
    <property type="match status" value="1"/>
</dbReference>
<name>A0A1G2DJ48_9BACT</name>
<gene>
    <name evidence="10" type="ORF">A2942_01135</name>
</gene>
<dbReference type="Gene3D" id="3.60.90.10">
    <property type="entry name" value="S-adenosylmethionine decarboxylase"/>
    <property type="match status" value="1"/>
</dbReference>
<dbReference type="SUPFAM" id="SSF56276">
    <property type="entry name" value="S-adenosylmethionine decarboxylase"/>
    <property type="match status" value="1"/>
</dbReference>
<dbReference type="STRING" id="1798665.A2942_01135"/>
<dbReference type="InterPro" id="IPR003826">
    <property type="entry name" value="AdoMetDC_fam_prok"/>
</dbReference>
<keyword evidence="3" id="KW-0068">Autocatalytic cleavage</keyword>
<evidence type="ECO:0000256" key="4">
    <source>
        <dbReference type="ARBA" id="ARBA00023066"/>
    </source>
</evidence>
<keyword evidence="5" id="KW-0620">Polyamine biosynthesis</keyword>
<evidence type="ECO:0000256" key="1">
    <source>
        <dbReference type="ARBA" id="ARBA00001928"/>
    </source>
</evidence>
<evidence type="ECO:0000256" key="2">
    <source>
        <dbReference type="ARBA" id="ARBA00022793"/>
    </source>
</evidence>
<sequence>MDGTMWYLGLYTPITDPAELEKDFGAFLVGAGFQIVSGLLKPFQPQGYSSYKKLSVDAFLLSESHSSMHTFPEEDRTYVDLLSCVKAQLERFHELIRPWEGTVVFVVEQPSIIMPPKGMKKVGAISRELRAFRSAALRAQKMKDRQ</sequence>
<dbReference type="EMBL" id="MHLP01000007">
    <property type="protein sequence ID" value="OGZ13432.1"/>
    <property type="molecule type" value="Genomic_DNA"/>
</dbReference>
<evidence type="ECO:0000256" key="8">
    <source>
        <dbReference type="ARBA" id="ARBA00023270"/>
    </source>
</evidence>
<evidence type="ECO:0000256" key="3">
    <source>
        <dbReference type="ARBA" id="ARBA00022813"/>
    </source>
</evidence>